<dbReference type="Proteomes" id="UP000321617">
    <property type="component" value="Unassembled WGS sequence"/>
</dbReference>
<comment type="similarity">
    <text evidence="1">Belongs to the nitrobindin family.</text>
</comment>
<dbReference type="RefSeq" id="WP_211354479.1">
    <property type="nucleotide sequence ID" value="NZ_BAABIJ010000002.1"/>
</dbReference>
<dbReference type="PANTHER" id="PTHR15854:SF4">
    <property type="entry name" value="PEROXYNITRITE ISOMERASE THAP4"/>
    <property type="match status" value="1"/>
</dbReference>
<comment type="domain">
    <text evidence="1">Forms a 10-stranded antiparallel beta-barrel structure able to accommodate a hydrophobic ligand in its interior. In fact, this fold hosts the heme group, which is located in a wide surface cleft.</text>
</comment>
<dbReference type="HAMAP" id="MF_01297">
    <property type="entry name" value="nitrobindin"/>
    <property type="match status" value="1"/>
</dbReference>
<keyword evidence="4" id="KW-1185">Reference proteome</keyword>
<reference evidence="3 4" key="1">
    <citation type="journal article" date="2013" name="Stand. Genomic Sci.">
        <title>Genomic Encyclopedia of Type Strains, Phase I: The one thousand microbial genomes (KMG-I) project.</title>
        <authorList>
            <person name="Kyrpides N.C."/>
            <person name="Woyke T."/>
            <person name="Eisen J.A."/>
            <person name="Garrity G."/>
            <person name="Lilburn T.G."/>
            <person name="Beck B.J."/>
            <person name="Whitman W.B."/>
            <person name="Hugenholtz P."/>
            <person name="Klenk H.P."/>
        </authorList>
    </citation>
    <scope>NUCLEOTIDE SEQUENCE [LARGE SCALE GENOMIC DNA]</scope>
    <source>
        <strain evidence="3 4">DSM 45044</strain>
    </source>
</reference>
<dbReference type="AlphaFoldDB" id="A0A562V1J0"/>
<dbReference type="InterPro" id="IPR012674">
    <property type="entry name" value="Calycin"/>
</dbReference>
<keyword evidence="1" id="KW-0408">Iron</keyword>
<dbReference type="Pfam" id="PF08768">
    <property type="entry name" value="THAP4_heme-bd"/>
    <property type="match status" value="1"/>
</dbReference>
<gene>
    <name evidence="3" type="ORF">LX16_2525</name>
</gene>
<dbReference type="GO" id="GO:0046872">
    <property type="term" value="F:metal ion binding"/>
    <property type="evidence" value="ECO:0007669"/>
    <property type="project" value="UniProtKB-KW"/>
</dbReference>
<keyword evidence="1" id="KW-0413">Isomerase</keyword>
<feature type="short sequence motif" description="GXWXGXG" evidence="1">
    <location>
        <begin position="49"/>
        <end position="55"/>
    </location>
</feature>
<keyword evidence="1" id="KW-0349">Heme</keyword>
<evidence type="ECO:0000313" key="3">
    <source>
        <dbReference type="EMBL" id="TWJ11790.1"/>
    </source>
</evidence>
<accession>A0A562V1J0</accession>
<dbReference type="EC" id="5.99.-.-" evidence="1"/>
<comment type="catalytic activity">
    <reaction evidence="1">
        <text>peroxynitrite = nitrate</text>
        <dbReference type="Rhea" id="RHEA:63116"/>
        <dbReference type="ChEBI" id="CHEBI:17632"/>
        <dbReference type="ChEBI" id="CHEBI:25941"/>
    </reaction>
</comment>
<dbReference type="EMBL" id="VLLL01000006">
    <property type="protein sequence ID" value="TWJ11790.1"/>
    <property type="molecule type" value="Genomic_DNA"/>
</dbReference>
<evidence type="ECO:0000256" key="1">
    <source>
        <dbReference type="HAMAP-Rule" id="MF_01297"/>
    </source>
</evidence>
<keyword evidence="1" id="KW-0479">Metal-binding</keyword>
<feature type="binding site" evidence="1">
    <location>
        <position position="156"/>
    </location>
    <ligand>
        <name>heme b</name>
        <dbReference type="ChEBI" id="CHEBI:60344"/>
    </ligand>
</feature>
<evidence type="ECO:0000313" key="4">
    <source>
        <dbReference type="Proteomes" id="UP000321617"/>
    </source>
</evidence>
<comment type="pathway">
    <text evidence="1">Nitrogen metabolism.</text>
</comment>
<dbReference type="GO" id="GO:0062213">
    <property type="term" value="F:peroxynitrite isomerase activity"/>
    <property type="evidence" value="ECO:0007669"/>
    <property type="project" value="UniProtKB-UniRule"/>
</dbReference>
<comment type="function">
    <text evidence="1">Heme-binding protein able to scavenge peroxynitrite and to protect free L-tyrosine against peroxynitrite-mediated nitration, by acting as a peroxynitrite isomerase that converts peroxynitrite to nitrate. Therefore, this protein likely plays a role in peroxynitrite sensing and in the detoxification of reactive nitrogen and oxygen species (RNS and ROS, respectively). Is able to bind nitric oxide (NO) in vitro, but may act as a sensor of peroxynitrite levels in vivo.</text>
</comment>
<dbReference type="GO" id="GO:0020037">
    <property type="term" value="F:heme binding"/>
    <property type="evidence" value="ECO:0007669"/>
    <property type="project" value="UniProtKB-UniRule"/>
</dbReference>
<sequence length="198" mass="21948">MTETGDGEIPADFSRTFTPIDPYPFEDSHNLRHGPDLHPQMLPLLPLIGVWRGRGQGGYPDMEDFAYGQEVRISHDGRPFLFYDSRTWLVDESDAPIRPAARECGWFRVVGGDGKRHEVELELSHPTGIMELYYGHVDGTTVELATDAVIRSPAAKEVTAGKRLYGIVEGALMYAAEMAAMGHPMTPHLSARLARIEG</sequence>
<comment type="caution">
    <text evidence="1">Lacks conserved residue(s) required for the propagation of feature annotation.</text>
</comment>
<proteinExistence type="inferred from homology"/>
<evidence type="ECO:0000259" key="2">
    <source>
        <dbReference type="Pfam" id="PF08768"/>
    </source>
</evidence>
<dbReference type="InterPro" id="IPR022939">
    <property type="entry name" value="Nb(III)_bact/plant"/>
</dbReference>
<dbReference type="InterPro" id="IPR014878">
    <property type="entry name" value="THAP4-like_heme-bd"/>
</dbReference>
<dbReference type="InterPro" id="IPR045165">
    <property type="entry name" value="Nitrobindin"/>
</dbReference>
<dbReference type="SUPFAM" id="SSF50814">
    <property type="entry name" value="Lipocalins"/>
    <property type="match status" value="1"/>
</dbReference>
<organism evidence="3 4">
    <name type="scientific">Stackebrandtia albiflava</name>
    <dbReference type="NCBI Taxonomy" id="406432"/>
    <lineage>
        <taxon>Bacteria</taxon>
        <taxon>Bacillati</taxon>
        <taxon>Actinomycetota</taxon>
        <taxon>Actinomycetes</taxon>
        <taxon>Glycomycetales</taxon>
        <taxon>Glycomycetaceae</taxon>
        <taxon>Stackebrandtia</taxon>
    </lineage>
</organism>
<dbReference type="CDD" id="cd07828">
    <property type="entry name" value="lipocalin_heme-bd-THAP4-like"/>
    <property type="match status" value="1"/>
</dbReference>
<dbReference type="Gene3D" id="2.40.128.20">
    <property type="match status" value="1"/>
</dbReference>
<comment type="caution">
    <text evidence="3">The sequence shown here is derived from an EMBL/GenBank/DDBJ whole genome shotgun (WGS) entry which is preliminary data.</text>
</comment>
<protein>
    <recommendedName>
        <fullName evidence="1">Peroxynitrite isomerase</fullName>
        <ecNumber evidence="1">5.99.-.-</ecNumber>
    </recommendedName>
    <alternativeName>
        <fullName evidence="1">Ferric nitrobindin</fullName>
        <shortName evidence="1">Nb(III)</shortName>
    </alternativeName>
</protein>
<name>A0A562V1J0_9ACTN</name>
<comment type="cofactor">
    <cofactor evidence="1">
        <name>heme b</name>
        <dbReference type="ChEBI" id="CHEBI:60344"/>
    </cofactor>
    <text evidence="1">Binds 1 heme b group per subunit, that coordinates a highly solvent-exposed Fe(III) atom.</text>
</comment>
<dbReference type="PANTHER" id="PTHR15854">
    <property type="entry name" value="THAP4 PROTEIN"/>
    <property type="match status" value="1"/>
</dbReference>
<feature type="binding site" description="axial binding residue" evidence="1">
    <location>
        <position position="188"/>
    </location>
    <ligand>
        <name>heme b</name>
        <dbReference type="ChEBI" id="CHEBI:60344"/>
    </ligand>
    <ligandPart>
        <name>Fe</name>
        <dbReference type="ChEBI" id="CHEBI:18248"/>
    </ligandPart>
</feature>
<feature type="domain" description="THAP4-like heme-binding" evidence="2">
    <location>
        <begin position="41"/>
        <end position="195"/>
    </location>
</feature>